<accession>N1V030</accession>
<name>N1V030_9MICC</name>
<dbReference type="EMBL" id="ANPE02000049">
    <property type="protein sequence ID" value="EMY36011.1"/>
    <property type="molecule type" value="Genomic_DNA"/>
</dbReference>
<feature type="transmembrane region" description="Helical" evidence="1">
    <location>
        <begin position="20"/>
        <end position="44"/>
    </location>
</feature>
<gene>
    <name evidence="2" type="ORF">D477_001344</name>
</gene>
<dbReference type="AlphaFoldDB" id="N1V030"/>
<keyword evidence="3" id="KW-1185">Reference proteome</keyword>
<comment type="caution">
    <text evidence="2">The sequence shown here is derived from an EMBL/GenBank/DDBJ whole genome shotgun (WGS) entry which is preliminary data.</text>
</comment>
<keyword evidence="1" id="KW-0472">Membrane</keyword>
<evidence type="ECO:0000313" key="2">
    <source>
        <dbReference type="EMBL" id="EMY36011.1"/>
    </source>
</evidence>
<organism evidence="2 3">
    <name type="scientific">Arthrobacter crystallopoietes BAB-32</name>
    <dbReference type="NCBI Taxonomy" id="1246476"/>
    <lineage>
        <taxon>Bacteria</taxon>
        <taxon>Bacillati</taxon>
        <taxon>Actinomycetota</taxon>
        <taxon>Actinomycetes</taxon>
        <taxon>Micrococcales</taxon>
        <taxon>Micrococcaceae</taxon>
        <taxon>Crystallibacter</taxon>
    </lineage>
</organism>
<proteinExistence type="predicted"/>
<reference evidence="2 3" key="1">
    <citation type="journal article" date="2013" name="Genome Announc.">
        <title>Draft Genome Sequence of Arthrobacter crystallopoietes Strain BAB-32, Revealing Genes for Bioremediation.</title>
        <authorList>
            <person name="Joshi M.N."/>
            <person name="Pandit A.S."/>
            <person name="Sharma A."/>
            <person name="Pandya R.V."/>
            <person name="Desai S.M."/>
            <person name="Saxena A.K."/>
            <person name="Bagatharia S.B."/>
        </authorList>
    </citation>
    <scope>NUCLEOTIDE SEQUENCE [LARGE SCALE GENOMIC DNA]</scope>
    <source>
        <strain evidence="2 3">BAB-32</strain>
    </source>
</reference>
<evidence type="ECO:0000313" key="3">
    <source>
        <dbReference type="Proteomes" id="UP000010729"/>
    </source>
</evidence>
<keyword evidence="1" id="KW-1133">Transmembrane helix</keyword>
<keyword evidence="1" id="KW-0812">Transmembrane</keyword>
<sequence>MSVSEAMLLLMSMDAAAAWLIGWISSPLGTAIVAPLVVVFILGLPKIFRNLMSAVLHAPDRLLMGIVHIVDRKMSAKTDGLL</sequence>
<dbReference type="Proteomes" id="UP000010729">
    <property type="component" value="Unassembled WGS sequence"/>
</dbReference>
<evidence type="ECO:0000256" key="1">
    <source>
        <dbReference type="SAM" id="Phobius"/>
    </source>
</evidence>
<protein>
    <submittedName>
        <fullName evidence="2">Uncharacterized protein</fullName>
    </submittedName>
</protein>